<feature type="coiled-coil region" evidence="1">
    <location>
        <begin position="1360"/>
        <end position="1387"/>
    </location>
</feature>
<evidence type="ECO:0000313" key="3">
    <source>
        <dbReference type="Ensembl" id="ENSEBUP00000015156.1"/>
    </source>
</evidence>
<feature type="region of interest" description="Disordered" evidence="2">
    <location>
        <begin position="1122"/>
        <end position="1158"/>
    </location>
</feature>
<feature type="region of interest" description="Disordered" evidence="2">
    <location>
        <begin position="271"/>
        <end position="303"/>
    </location>
</feature>
<reference evidence="3" key="1">
    <citation type="submission" date="2025-08" db="UniProtKB">
        <authorList>
            <consortium name="Ensembl"/>
        </authorList>
    </citation>
    <scope>IDENTIFICATION</scope>
</reference>
<dbReference type="PANTHER" id="PTHR22774:SF11">
    <property type="entry name" value="CHOREIN N-TERMINAL DOMAIN-CONTAINING PROTEIN"/>
    <property type="match status" value="1"/>
</dbReference>
<dbReference type="OMA" id="ILMERFR"/>
<accession>A0A8C4QHS0</accession>
<dbReference type="Proteomes" id="UP000694388">
    <property type="component" value="Unplaced"/>
</dbReference>
<keyword evidence="4" id="KW-1185">Reference proteome</keyword>
<organism evidence="3 4">
    <name type="scientific">Eptatretus burgeri</name>
    <name type="common">Inshore hagfish</name>
    <dbReference type="NCBI Taxonomy" id="7764"/>
    <lineage>
        <taxon>Eukaryota</taxon>
        <taxon>Metazoa</taxon>
        <taxon>Chordata</taxon>
        <taxon>Craniata</taxon>
        <taxon>Vertebrata</taxon>
        <taxon>Cyclostomata</taxon>
        <taxon>Myxini</taxon>
        <taxon>Myxiniformes</taxon>
        <taxon>Myxinidae</taxon>
        <taxon>Eptatretinae</taxon>
        <taxon>Eptatretus</taxon>
    </lineage>
</organism>
<feature type="region of interest" description="Disordered" evidence="2">
    <location>
        <begin position="990"/>
        <end position="1018"/>
    </location>
</feature>
<evidence type="ECO:0000256" key="2">
    <source>
        <dbReference type="SAM" id="MobiDB-lite"/>
    </source>
</evidence>
<keyword evidence="1" id="KW-0175">Coiled coil</keyword>
<dbReference type="Pfam" id="PF24917">
    <property type="entry name" value="BLTP3A_B"/>
    <property type="match status" value="1"/>
</dbReference>
<dbReference type="PANTHER" id="PTHR22774">
    <property type="entry name" value="CHOREIN N-TERMINAL DOMAIN-CONTAINING PROTEIN"/>
    <property type="match status" value="1"/>
</dbReference>
<evidence type="ECO:0000313" key="4">
    <source>
        <dbReference type="Proteomes" id="UP000694388"/>
    </source>
</evidence>
<feature type="region of interest" description="Disordered" evidence="2">
    <location>
        <begin position="407"/>
        <end position="443"/>
    </location>
</feature>
<dbReference type="Ensembl" id="ENSEBUT00000015732.1">
    <property type="protein sequence ID" value="ENSEBUP00000015156.1"/>
    <property type="gene ID" value="ENSEBUG00000009545.1"/>
</dbReference>
<evidence type="ECO:0000256" key="1">
    <source>
        <dbReference type="SAM" id="Coils"/>
    </source>
</evidence>
<feature type="compositionally biased region" description="Polar residues" evidence="2">
    <location>
        <begin position="421"/>
        <end position="431"/>
    </location>
</feature>
<name>A0A8C4QHS0_EPTBU</name>
<sequence>MAGLIKKQILKHLSRFTKNLSPDKINVSTLRGEGQLTNLELDETVLQDMLDLPTWLAITRVFCNRAAVRIQWTKLKTHPISLVLDKVEVEMETCEEPRPPNGPSPIAAVAGQSEYGFAEKVVEGMSLSVASIVVKISAKAFEASLQLSQLRVCSMNPSWQSSDLRFTRILDPNRGQVLTFKELEWQTLRIELDVIHSKLQDTTSTPLRLITNQAKIRIVLKRKLEDCHVLTSKLTLVLDDLLWVLTDSQLCAMVQYAQSLKESIERSAQQRKNLAGGSVQVGSTQHMAQSARGGQPDPGRDSSEGIGRLFERYDVKETSYHAVGKRLDLHLCDDNSPVEKGHGRCVSGGALQVTLHMLTMDYYPFHRAGASCKHWENHSAATDRRGAWAKILMERFRSLVAQLHKAGGCESQRPESENSHESLASRSATSPESKERIGTKAEVPSQRAVPTLEGCRVERVKLLSSCVVLRIEDLNMYQVSTMEVQRNPPEKLISCNKSPLLLPPDIPAIYAEFTEYYFPDEMQFPVPSSNLYIQLNALQLAVDSLTMLWLSRLVMDISQSLEQCKQLYLPPDSQGYDEHLDIRVDVLMSKVIFPAEKPCPDQPKRPRAIALQISEGIATNVRLGANCETQDLEKILAEFEHEKLFDECFTIFPKDEKGFKVLYPMFLRHVKNDKERTDANRSTSSFLTVNLFKTPSSEDLWSVSLSQFWIDYEGKGRPLCCVDSVPVVLWLCRTQRGLACSSVKTQTGEDKTTVAGMAQVDKQGEGVKCDFCQGELKEDKDGGSYSDADIHVLLYIPTTFGVQMEHDQYLFLLRLQQSLQVLQQQLKQDHTNVFGQETVHLDVCIGLLAPGVELVLLMHPSSGRVQTIGEDKWGEGCTATRDSTSLSEEELSTGAKEGLADGTVWPGVGKEIVEGSTDVIPGRESDLTEENAILVKDLKVVNKSLATEGSVLEGELSGLEAFDIADKLEENGKFAEVKESDLTEMPCGQIGENKEEEPAPTGQHAKTTTENQTSHATATTPMCRKPVEMHSGVKKVGLNSTKIGLSTQTSKEALLRPWEQTSQNFPQGKFKLVPRTISEMSLETALSDGCLTDDTISLDSDGSDNFILLNLDASMKEVVEPTAEDCGAQSPAESADGALGEKASRCLSPESSPSWSGNSVQDMASVLIFSIRGVTCQVNFAGPDMTVALLAQRVMPEELGNVNVKEFLSKRSAGSGDRRWHAQSSKTLTDDVHEVALRLEIGPCAGKHSPLSVQNGFLQTRLCGLCCTLHLSSLTNFAYFLEDEVFPDVLPLQIEVINCKIHLKNDSPSVNATSPGPIPMDLYVEHVTVQCQDDGTFYIMAGSDHTGSFSSCVGNDVELQRSSRSKHETLEEENRRLRAELWRMEQLLASQQHDTERLQNELESRAGTASV</sequence>
<protein>
    <submittedName>
        <fullName evidence="3">UHRF1 binding protein 1-like</fullName>
    </submittedName>
</protein>
<feature type="compositionally biased region" description="Polar residues" evidence="2">
    <location>
        <begin position="1004"/>
        <end position="1018"/>
    </location>
</feature>
<dbReference type="GeneTree" id="ENSGT00600000084428"/>
<reference evidence="3" key="2">
    <citation type="submission" date="2025-09" db="UniProtKB">
        <authorList>
            <consortium name="Ensembl"/>
        </authorList>
    </citation>
    <scope>IDENTIFICATION</scope>
</reference>
<dbReference type="InterPro" id="IPR026728">
    <property type="entry name" value="BLTP3A/B"/>
</dbReference>
<feature type="compositionally biased region" description="Low complexity" evidence="2">
    <location>
        <begin position="1145"/>
        <end position="1158"/>
    </location>
</feature>
<proteinExistence type="predicted"/>